<comment type="caution">
    <text evidence="1">The sequence shown here is derived from an EMBL/GenBank/DDBJ whole genome shotgun (WGS) entry which is preliminary data.</text>
</comment>
<keyword evidence="2" id="KW-1185">Reference proteome</keyword>
<organism evidence="1 2">
    <name type="scientific">Dolichospermum flos-aquae UHCC 0037</name>
    <dbReference type="NCBI Taxonomy" id="2590026"/>
    <lineage>
        <taxon>Bacteria</taxon>
        <taxon>Bacillati</taxon>
        <taxon>Cyanobacteriota</taxon>
        <taxon>Cyanophyceae</taxon>
        <taxon>Nostocales</taxon>
        <taxon>Aphanizomenonaceae</taxon>
        <taxon>Dolichospermum</taxon>
    </lineage>
</organism>
<dbReference type="Proteomes" id="UP001517388">
    <property type="component" value="Unassembled WGS sequence"/>
</dbReference>
<evidence type="ECO:0000313" key="2">
    <source>
        <dbReference type="Proteomes" id="UP001517388"/>
    </source>
</evidence>
<name>A0ACC7S0I4_DOLFA</name>
<proteinExistence type="predicted"/>
<accession>A0ACC7S0I4</accession>
<dbReference type="EMBL" id="VILF01000001">
    <property type="protein sequence ID" value="MTJ41895.1"/>
    <property type="molecule type" value="Genomic_DNA"/>
</dbReference>
<evidence type="ECO:0000313" key="1">
    <source>
        <dbReference type="EMBL" id="MTJ41895.1"/>
    </source>
</evidence>
<gene>
    <name evidence="1" type="ORF">FJR39_01040</name>
</gene>
<protein>
    <submittedName>
        <fullName evidence="1">Uncharacterized protein</fullName>
    </submittedName>
</protein>
<reference evidence="2" key="1">
    <citation type="journal article" date="2020" name="Toxins">
        <title>Phylogenomic Analysis of Secondary Metabolism in the Toxic Cyanobacterial Genera Anabaena, Dolichospermum and Aphanizomenon.</title>
        <authorList>
            <person name="Oesterholm J."/>
            <person name="Popin R.V."/>
            <person name="Fewer D.P."/>
            <person name="Sivonen K."/>
        </authorList>
    </citation>
    <scope>NUCLEOTIDE SEQUENCE [LARGE SCALE GENOMIC DNA]</scope>
    <source>
        <strain evidence="2">UHCC 0037</strain>
    </source>
</reference>
<sequence>MITHADNLILQAYYTTVLIVELKNNEFMESGFYQNMTFGQPVIKEELKKIGVDNQGSALMALYAMLVIPREILYDNYSAEYVKLNDFLNEVVTNTVTSYPSDSLKVDFIRHIRNSVAHAQVEFEPNDYVLFQDRDDRRGYEFETRLPLKSFGTFIGRCEALIGRFISDRKSEINNQG</sequence>